<dbReference type="InterPro" id="IPR027038">
    <property type="entry name" value="RanGap"/>
</dbReference>
<keyword evidence="3" id="KW-0677">Repeat</keyword>
<proteinExistence type="predicted"/>
<evidence type="ECO:0000256" key="4">
    <source>
        <dbReference type="SAM" id="MobiDB-lite"/>
    </source>
</evidence>
<dbReference type="Proteomes" id="UP001500707">
    <property type="component" value="Unassembled WGS sequence"/>
</dbReference>
<evidence type="ECO:0000313" key="5">
    <source>
        <dbReference type="EMBL" id="GAA3537885.1"/>
    </source>
</evidence>
<dbReference type="InterPro" id="IPR032675">
    <property type="entry name" value="LRR_dom_sf"/>
</dbReference>
<dbReference type="PANTHER" id="PTHR24113">
    <property type="entry name" value="RAN GTPASE-ACTIVATING PROTEIN 1"/>
    <property type="match status" value="1"/>
</dbReference>
<dbReference type="Gene3D" id="3.80.10.10">
    <property type="entry name" value="Ribonuclease Inhibitor"/>
    <property type="match status" value="1"/>
</dbReference>
<name>A0ABP6VMB3_9ACTN</name>
<gene>
    <name evidence="5" type="ORF">GCM10022295_20130</name>
</gene>
<keyword evidence="2" id="KW-0433">Leucine-rich repeat</keyword>
<comment type="caution">
    <text evidence="5">The sequence shown here is derived from an EMBL/GenBank/DDBJ whole genome shotgun (WGS) entry which is preliminary data.</text>
</comment>
<organism evidence="5 6">
    <name type="scientific">Streptomyces osmaniensis</name>
    <dbReference type="NCBI Taxonomy" id="593134"/>
    <lineage>
        <taxon>Bacteria</taxon>
        <taxon>Bacillati</taxon>
        <taxon>Actinomycetota</taxon>
        <taxon>Actinomycetes</taxon>
        <taxon>Kitasatosporales</taxon>
        <taxon>Streptomycetaceae</taxon>
        <taxon>Streptomyces</taxon>
    </lineage>
</organism>
<reference evidence="6" key="1">
    <citation type="journal article" date="2019" name="Int. J. Syst. Evol. Microbiol.">
        <title>The Global Catalogue of Microorganisms (GCM) 10K type strain sequencing project: providing services to taxonomists for standard genome sequencing and annotation.</title>
        <authorList>
            <consortium name="The Broad Institute Genomics Platform"/>
            <consortium name="The Broad Institute Genome Sequencing Center for Infectious Disease"/>
            <person name="Wu L."/>
            <person name="Ma J."/>
        </authorList>
    </citation>
    <scope>NUCLEOTIDE SEQUENCE [LARGE SCALE GENOMIC DNA]</scope>
    <source>
        <strain evidence="6">JCM 17656</strain>
    </source>
</reference>
<evidence type="ECO:0000256" key="1">
    <source>
        <dbReference type="ARBA" id="ARBA00022468"/>
    </source>
</evidence>
<dbReference type="EMBL" id="BAABCE010000003">
    <property type="protein sequence ID" value="GAA3537885.1"/>
    <property type="molecule type" value="Genomic_DNA"/>
</dbReference>
<feature type="compositionally biased region" description="Low complexity" evidence="4">
    <location>
        <begin position="22"/>
        <end position="32"/>
    </location>
</feature>
<dbReference type="SMART" id="SM00368">
    <property type="entry name" value="LRR_RI"/>
    <property type="match status" value="5"/>
</dbReference>
<evidence type="ECO:0000256" key="3">
    <source>
        <dbReference type="ARBA" id="ARBA00022737"/>
    </source>
</evidence>
<protein>
    <submittedName>
        <fullName evidence="5">Uncharacterized protein</fullName>
    </submittedName>
</protein>
<dbReference type="SUPFAM" id="SSF52047">
    <property type="entry name" value="RNI-like"/>
    <property type="match status" value="1"/>
</dbReference>
<dbReference type="InterPro" id="IPR001611">
    <property type="entry name" value="Leu-rich_rpt"/>
</dbReference>
<evidence type="ECO:0000313" key="6">
    <source>
        <dbReference type="Proteomes" id="UP001500707"/>
    </source>
</evidence>
<keyword evidence="6" id="KW-1185">Reference proteome</keyword>
<feature type="region of interest" description="Disordered" evidence="4">
    <location>
        <begin position="1"/>
        <end position="32"/>
    </location>
</feature>
<keyword evidence="1" id="KW-0343">GTPase activation</keyword>
<evidence type="ECO:0000256" key="2">
    <source>
        <dbReference type="ARBA" id="ARBA00022614"/>
    </source>
</evidence>
<sequence length="448" mass="44457">MVNEEAGPAVDGGSGSAREAEAGPVVEGEGPVVEAEAGPVVEGEGSVVEGDAPAVRAEGASAFAGVPAVVPRPIAELGPLLDWLRAGRPAGERLDFAAGTALPDGRLDLCKQGLGAEGAALVADALAEGPSPVRHLLLGTDGLGDDGAAAVAGTVTDVETLYLGCNGITAGGACRIADQLRASPQVVTGVWLKRNPLGGGGGRAAAEIVESARSLRTLDLVQTGLDAGAVGVLADALLAAAGNGRRIERLFVGGNPLGADGARALAAVVEAGAVDELYVSAARLGDAGASCFAEALERAPYGRLTRLSLASNGIGPRGAARLVTAAVASGVTLLDLGRVRAAAVLGALDNRVDLAAAEGMAGVLAGREHRLSHLVLSHTGMRSREAHRLLDAASNAVTATRFVLGQGIAGSIKRRLDGLSAGVPLPVVPADVAAVRSVHRTAPPVAGD</sequence>
<accession>A0ABP6VMB3</accession>
<dbReference type="RefSeq" id="WP_346181271.1">
    <property type="nucleotide sequence ID" value="NZ_BAABCE010000003.1"/>
</dbReference>
<dbReference type="Pfam" id="PF13516">
    <property type="entry name" value="LRR_6"/>
    <property type="match status" value="1"/>
</dbReference>
<dbReference type="PANTHER" id="PTHR24113:SF12">
    <property type="entry name" value="RAN GTPASE-ACTIVATING PROTEIN 1"/>
    <property type="match status" value="1"/>
</dbReference>